<dbReference type="EMBL" id="CP130612">
    <property type="protein sequence ID" value="WKW10902.1"/>
    <property type="molecule type" value="Genomic_DNA"/>
</dbReference>
<dbReference type="InterPro" id="IPR017495">
    <property type="entry name" value="PuhC"/>
</dbReference>
<dbReference type="RefSeq" id="WP_367886612.1">
    <property type="nucleotide sequence ID" value="NZ_CP130612.1"/>
</dbReference>
<protein>
    <submittedName>
        <fullName evidence="2">Photosynthetic complex assembly protein PuhC</fullName>
    </submittedName>
</protein>
<feature type="region of interest" description="Disordered" evidence="1">
    <location>
        <begin position="1"/>
        <end position="20"/>
    </location>
</feature>
<dbReference type="SUPFAM" id="SSF50969">
    <property type="entry name" value="YVTN repeat-like/Quinoprotein amine dehydrogenase"/>
    <property type="match status" value="1"/>
</dbReference>
<evidence type="ECO:0000256" key="1">
    <source>
        <dbReference type="SAM" id="MobiDB-lite"/>
    </source>
</evidence>
<organism evidence="2">
    <name type="scientific">Pseudogemmatithrix spongiicola</name>
    <dbReference type="NCBI Taxonomy" id="3062599"/>
    <lineage>
        <taxon>Bacteria</taxon>
        <taxon>Pseudomonadati</taxon>
        <taxon>Gemmatimonadota</taxon>
        <taxon>Gemmatimonadia</taxon>
        <taxon>Gemmatimonadales</taxon>
        <taxon>Gemmatimonadaceae</taxon>
        <taxon>Pseudogemmatithrix</taxon>
    </lineage>
</organism>
<accession>A0AA49Q3J7</accession>
<name>A0AA49Q3J7_9BACT</name>
<dbReference type="AlphaFoldDB" id="A0AA49Q3J7"/>
<evidence type="ECO:0000313" key="2">
    <source>
        <dbReference type="EMBL" id="WKW10902.1"/>
    </source>
</evidence>
<proteinExistence type="predicted"/>
<reference evidence="2" key="1">
    <citation type="submission" date="2023-07" db="EMBL/GenBank/DDBJ databases">
        <authorList>
            <person name="Haufschild T."/>
            <person name="Kallscheuer N."/>
            <person name="Hammer J."/>
            <person name="Kohn T."/>
            <person name="Kabuu M."/>
            <person name="Jogler M."/>
            <person name="Wohfarth N."/>
            <person name="Heuer A."/>
            <person name="Rohde M."/>
            <person name="van Teeseling M.C.F."/>
            <person name="Jogler C."/>
        </authorList>
    </citation>
    <scope>NUCLEOTIDE SEQUENCE</scope>
    <source>
        <strain evidence="2">Strain 138</strain>
    </source>
</reference>
<dbReference type="InterPro" id="IPR011044">
    <property type="entry name" value="Quino_amine_DH_bsu"/>
</dbReference>
<dbReference type="NCBIfam" id="TIGR03054">
    <property type="entry name" value="photo_alph_chp1"/>
    <property type="match status" value="1"/>
</dbReference>
<sequence length="168" mass="17849">MSAEIHFEPEPGSTSAMPNITPPKPALRVAVAMVALTFTMAFLASQFGIFKSPDIYENPVAQRALSFADAADGGILVRDGATGETALTLPAGTNGFLRGALRAMADRRRVAQKSPDAPFLLTAWGDGRVTIEDPETRERIAVRSFGPTQVKSFVALLDKDGTMFAGPP</sequence>
<gene>
    <name evidence="2" type="primary">puhC</name>
    <name evidence="2" type="ORF">Strain138_000135</name>
</gene>